<sequence>MTAEPVPVWPEIVQEPEHMAMRPSWDCRVCGAAWPCAPAKVALFEEYRHFPSLLILFLMSTYQEAREHLGYLNQPAELFERIVGWAQGRRC</sequence>
<accession>A0ABS7AY70</accession>
<protein>
    <recommendedName>
        <fullName evidence="3">Flavin reductase</fullName>
    </recommendedName>
</protein>
<dbReference type="EMBL" id="JAHXZI010000003">
    <property type="protein sequence ID" value="MBW6433705.1"/>
    <property type="molecule type" value="Genomic_DNA"/>
</dbReference>
<evidence type="ECO:0000313" key="2">
    <source>
        <dbReference type="Proteomes" id="UP001519863"/>
    </source>
</evidence>
<evidence type="ECO:0000313" key="1">
    <source>
        <dbReference type="EMBL" id="MBW6433705.1"/>
    </source>
</evidence>
<proteinExistence type="predicted"/>
<name>A0ABS7AY70_9ACTN</name>
<gene>
    <name evidence="1" type="ORF">KZ829_08105</name>
</gene>
<reference evidence="1 2" key="1">
    <citation type="journal article" date="2013" name="Antonie Van Leeuwenhoek">
        <title>Actinoplanes hulinensis sp. nov., a novel actinomycete isolated from soybean root (Glycine max (L.) Merr).</title>
        <authorList>
            <person name="Shen Y."/>
            <person name="Liu C."/>
            <person name="Wang X."/>
            <person name="Zhao J."/>
            <person name="Jia F."/>
            <person name="Zhang Y."/>
            <person name="Wang L."/>
            <person name="Yang D."/>
            <person name="Xiang W."/>
        </authorList>
    </citation>
    <scope>NUCLEOTIDE SEQUENCE [LARGE SCALE GENOMIC DNA]</scope>
    <source>
        <strain evidence="1 2">NEAU-M9</strain>
    </source>
</reference>
<organism evidence="1 2">
    <name type="scientific">Actinoplanes hulinensis</name>
    <dbReference type="NCBI Taxonomy" id="1144547"/>
    <lineage>
        <taxon>Bacteria</taxon>
        <taxon>Bacillati</taxon>
        <taxon>Actinomycetota</taxon>
        <taxon>Actinomycetes</taxon>
        <taxon>Micromonosporales</taxon>
        <taxon>Micromonosporaceae</taxon>
        <taxon>Actinoplanes</taxon>
    </lineage>
</organism>
<evidence type="ECO:0008006" key="3">
    <source>
        <dbReference type="Google" id="ProtNLM"/>
    </source>
</evidence>
<dbReference type="RefSeq" id="WP_220143212.1">
    <property type="nucleotide sequence ID" value="NZ_JAHXZI010000003.1"/>
</dbReference>
<comment type="caution">
    <text evidence="1">The sequence shown here is derived from an EMBL/GenBank/DDBJ whole genome shotgun (WGS) entry which is preliminary data.</text>
</comment>
<dbReference type="Proteomes" id="UP001519863">
    <property type="component" value="Unassembled WGS sequence"/>
</dbReference>
<keyword evidence="2" id="KW-1185">Reference proteome</keyword>